<dbReference type="InterPro" id="IPR029787">
    <property type="entry name" value="Nucleotide_cyclase"/>
</dbReference>
<evidence type="ECO:0000259" key="1">
    <source>
        <dbReference type="PROSITE" id="PS50887"/>
    </source>
</evidence>
<feature type="non-terminal residue" evidence="2">
    <location>
        <position position="62"/>
    </location>
</feature>
<dbReference type="NCBIfam" id="TIGR00254">
    <property type="entry name" value="GGDEF"/>
    <property type="match status" value="1"/>
</dbReference>
<dbReference type="AlphaFoldDB" id="X1CH85"/>
<dbReference type="InterPro" id="IPR043128">
    <property type="entry name" value="Rev_trsase/Diguanyl_cyclase"/>
</dbReference>
<proteinExistence type="predicted"/>
<reference evidence="2" key="1">
    <citation type="journal article" date="2014" name="Front. Microbiol.">
        <title>High frequency of phylogenetically diverse reductive dehalogenase-homologous genes in deep subseafloor sedimentary metagenomes.</title>
        <authorList>
            <person name="Kawai M."/>
            <person name="Futagami T."/>
            <person name="Toyoda A."/>
            <person name="Takaki Y."/>
            <person name="Nishi S."/>
            <person name="Hori S."/>
            <person name="Arai W."/>
            <person name="Tsubouchi T."/>
            <person name="Morono Y."/>
            <person name="Uchiyama I."/>
            <person name="Ito T."/>
            <person name="Fujiyama A."/>
            <person name="Inagaki F."/>
            <person name="Takami H."/>
        </authorList>
    </citation>
    <scope>NUCLEOTIDE SEQUENCE</scope>
    <source>
        <strain evidence="2">Expedition CK06-06</strain>
    </source>
</reference>
<gene>
    <name evidence="2" type="ORF">S01H4_40976</name>
</gene>
<name>X1CH85_9ZZZZ</name>
<sequence length="62" mass="6912">MKGKGHFLPQLSIALLSRITRYGGKISLLLLDLDGFKSINYTFGYLTGNRILQKIGELINNS</sequence>
<dbReference type="SUPFAM" id="SSF55073">
    <property type="entry name" value="Nucleotide cyclase"/>
    <property type="match status" value="1"/>
</dbReference>
<comment type="caution">
    <text evidence="2">The sequence shown here is derived from an EMBL/GenBank/DDBJ whole genome shotgun (WGS) entry which is preliminary data.</text>
</comment>
<dbReference type="Pfam" id="PF00990">
    <property type="entry name" value="GGDEF"/>
    <property type="match status" value="1"/>
</dbReference>
<dbReference type="PROSITE" id="PS50887">
    <property type="entry name" value="GGDEF"/>
    <property type="match status" value="1"/>
</dbReference>
<accession>X1CH85</accession>
<organism evidence="2">
    <name type="scientific">marine sediment metagenome</name>
    <dbReference type="NCBI Taxonomy" id="412755"/>
    <lineage>
        <taxon>unclassified sequences</taxon>
        <taxon>metagenomes</taxon>
        <taxon>ecological metagenomes</taxon>
    </lineage>
</organism>
<feature type="domain" description="GGDEF" evidence="1">
    <location>
        <begin position="24"/>
        <end position="62"/>
    </location>
</feature>
<dbReference type="InterPro" id="IPR000160">
    <property type="entry name" value="GGDEF_dom"/>
</dbReference>
<dbReference type="Gene3D" id="3.30.70.270">
    <property type="match status" value="1"/>
</dbReference>
<evidence type="ECO:0000313" key="2">
    <source>
        <dbReference type="EMBL" id="GAG95638.1"/>
    </source>
</evidence>
<dbReference type="EMBL" id="BART01022378">
    <property type="protein sequence ID" value="GAG95638.1"/>
    <property type="molecule type" value="Genomic_DNA"/>
</dbReference>
<protein>
    <recommendedName>
        <fullName evidence="1">GGDEF domain-containing protein</fullName>
    </recommendedName>
</protein>